<name>A0A8S1KQI5_PARPR</name>
<keyword evidence="5" id="KW-0449">Lipoprotein</keyword>
<dbReference type="CDD" id="cd00154">
    <property type="entry name" value="Rab"/>
    <property type="match status" value="1"/>
</dbReference>
<dbReference type="AlphaFoldDB" id="A0A8S1KQI5"/>
<gene>
    <name evidence="9" type="ORF">PPRIM_AZ9-3.1.T0250298</name>
</gene>
<dbReference type="NCBIfam" id="TIGR00231">
    <property type="entry name" value="small_GTP"/>
    <property type="match status" value="1"/>
</dbReference>
<evidence type="ECO:0000256" key="5">
    <source>
        <dbReference type="ARBA" id="ARBA00023289"/>
    </source>
</evidence>
<comment type="caution">
    <text evidence="9">The sequence shown here is derived from an EMBL/GenBank/DDBJ whole genome shotgun (WGS) entry which is preliminary data.</text>
</comment>
<organism evidence="9 10">
    <name type="scientific">Paramecium primaurelia</name>
    <dbReference type="NCBI Taxonomy" id="5886"/>
    <lineage>
        <taxon>Eukaryota</taxon>
        <taxon>Sar</taxon>
        <taxon>Alveolata</taxon>
        <taxon>Ciliophora</taxon>
        <taxon>Intramacronucleata</taxon>
        <taxon>Oligohymenophorea</taxon>
        <taxon>Peniculida</taxon>
        <taxon>Parameciidae</taxon>
        <taxon>Paramecium</taxon>
    </lineage>
</organism>
<dbReference type="PROSITE" id="PS51419">
    <property type="entry name" value="RAB"/>
    <property type="match status" value="1"/>
</dbReference>
<dbReference type="PROSITE" id="PS51420">
    <property type="entry name" value="RHO"/>
    <property type="match status" value="1"/>
</dbReference>
<evidence type="ECO:0000256" key="2">
    <source>
        <dbReference type="ARBA" id="ARBA00022741"/>
    </source>
</evidence>
<keyword evidence="5" id="KW-0636">Prenylation</keyword>
<evidence type="ECO:0000313" key="10">
    <source>
        <dbReference type="Proteomes" id="UP000688137"/>
    </source>
</evidence>
<reference evidence="9" key="1">
    <citation type="submission" date="2021-01" db="EMBL/GenBank/DDBJ databases">
        <authorList>
            <consortium name="Genoscope - CEA"/>
            <person name="William W."/>
        </authorList>
    </citation>
    <scope>NUCLEOTIDE SEQUENCE</scope>
</reference>
<comment type="similarity">
    <text evidence="1">Belongs to the small GTPase superfamily. Rab family.</text>
</comment>
<dbReference type="SMART" id="SM00177">
    <property type="entry name" value="ARF"/>
    <property type="match status" value="1"/>
</dbReference>
<accession>A0A8S1KQI5</accession>
<keyword evidence="10" id="KW-1185">Reference proteome</keyword>
<dbReference type="EMBL" id="CAJJDM010000023">
    <property type="protein sequence ID" value="CAD8057167.1"/>
    <property type="molecule type" value="Genomic_DNA"/>
</dbReference>
<dbReference type="InterPro" id="IPR050227">
    <property type="entry name" value="Rab"/>
</dbReference>
<keyword evidence="3" id="KW-0653">Protein transport</keyword>
<evidence type="ECO:0000313" key="9">
    <source>
        <dbReference type="EMBL" id="CAD8057167.1"/>
    </source>
</evidence>
<keyword evidence="3" id="KW-0813">Transport</keyword>
<dbReference type="PANTHER" id="PTHR47977">
    <property type="entry name" value="RAS-RELATED PROTEIN RAB"/>
    <property type="match status" value="1"/>
</dbReference>
<dbReference type="PROSITE" id="PS51421">
    <property type="entry name" value="RAS"/>
    <property type="match status" value="1"/>
</dbReference>
<dbReference type="SMART" id="SM00176">
    <property type="entry name" value="RAN"/>
    <property type="match status" value="1"/>
</dbReference>
<dbReference type="SMART" id="SM00173">
    <property type="entry name" value="RAS"/>
    <property type="match status" value="1"/>
</dbReference>
<dbReference type="InterPro" id="IPR005225">
    <property type="entry name" value="Small_GTP-bd"/>
</dbReference>
<dbReference type="GO" id="GO:0015031">
    <property type="term" value="P:protein transport"/>
    <property type="evidence" value="ECO:0007669"/>
    <property type="project" value="UniProtKB-KW"/>
</dbReference>
<dbReference type="SMART" id="SM00174">
    <property type="entry name" value="RHO"/>
    <property type="match status" value="1"/>
</dbReference>
<dbReference type="Pfam" id="PF00071">
    <property type="entry name" value="Ras"/>
    <property type="match status" value="1"/>
</dbReference>
<evidence type="ECO:0000256" key="1">
    <source>
        <dbReference type="ARBA" id="ARBA00006270"/>
    </source>
</evidence>
<keyword evidence="4" id="KW-0342">GTP-binding</keyword>
<dbReference type="InterPro" id="IPR001806">
    <property type="entry name" value="Small_GTPase"/>
</dbReference>
<protein>
    <recommendedName>
        <fullName evidence="7">Ras-related protein Rab-1</fullName>
    </recommendedName>
    <alternativeName>
        <fullName evidence="8">Small GTP-binding protein rab1</fullName>
    </alternativeName>
</protein>
<proteinExistence type="inferred from homology"/>
<dbReference type="GO" id="GO:0003924">
    <property type="term" value="F:GTPase activity"/>
    <property type="evidence" value="ECO:0007669"/>
    <property type="project" value="InterPro"/>
</dbReference>
<dbReference type="OMA" id="QRSMKVP"/>
<evidence type="ECO:0000256" key="6">
    <source>
        <dbReference type="ARBA" id="ARBA00053444"/>
    </source>
</evidence>
<dbReference type="Proteomes" id="UP000688137">
    <property type="component" value="Unassembled WGS sequence"/>
</dbReference>
<evidence type="ECO:0000256" key="8">
    <source>
        <dbReference type="ARBA" id="ARBA00081865"/>
    </source>
</evidence>
<dbReference type="GO" id="GO:0005525">
    <property type="term" value="F:GTP binding"/>
    <property type="evidence" value="ECO:0007669"/>
    <property type="project" value="UniProtKB-KW"/>
</dbReference>
<keyword evidence="2" id="KW-0547">Nucleotide-binding</keyword>
<dbReference type="SMART" id="SM00175">
    <property type="entry name" value="RAB"/>
    <property type="match status" value="1"/>
</dbReference>
<dbReference type="FunFam" id="3.40.50.300:FF:001018">
    <property type="entry name" value="Rab family GTPase"/>
    <property type="match status" value="1"/>
</dbReference>
<evidence type="ECO:0000256" key="7">
    <source>
        <dbReference type="ARBA" id="ARBA00067099"/>
    </source>
</evidence>
<evidence type="ECO:0000256" key="4">
    <source>
        <dbReference type="ARBA" id="ARBA00023134"/>
    </source>
</evidence>
<sequence length="210" mass="23931">MSLGYYDWLVKVIVLGDSGVGKTNILTQFCDSKFSQNYTATIGVDFKIKILNVQDKKIKLQIWDTAGQERFRNITQTYYKGAYGIIFVYSLIDRNSFNNVEGWIKSILESTTDEVCSILVGNKLDSQDRRVQTAEGEKLAQKYNMPFIETSALENKNIQDIFDRLGQNLKIRLENEGQKVSNNIHTQSGQFKLNQEVNQTEQPTSSCNSC</sequence>
<comment type="function">
    <text evidence="6">Protein transport. Probably involved in vesicular traffic from ER to Golgi.</text>
</comment>
<evidence type="ECO:0000256" key="3">
    <source>
        <dbReference type="ARBA" id="ARBA00022927"/>
    </source>
</evidence>